<dbReference type="InterPro" id="IPR013686">
    <property type="entry name" value="Polypept-transport_assoc_ShlB"/>
</dbReference>
<evidence type="ECO:0000259" key="5">
    <source>
        <dbReference type="Pfam" id="PF08479"/>
    </source>
</evidence>
<keyword evidence="1" id="KW-1134">Transmembrane beta strand</keyword>
<dbReference type="PANTHER" id="PTHR34597:SF3">
    <property type="entry name" value="OUTER MEMBRANE TRANSPORTER CDIB"/>
    <property type="match status" value="1"/>
</dbReference>
<dbReference type="InterPro" id="IPR051544">
    <property type="entry name" value="TPS_OM_transporter"/>
</dbReference>
<keyword evidence="1" id="KW-0472">Membrane</keyword>
<dbReference type="Gene3D" id="2.40.160.50">
    <property type="entry name" value="membrane protein fhac: a member of the omp85/tpsb transporter family"/>
    <property type="match status" value="1"/>
</dbReference>
<organism evidence="6 7">
    <name type="scientific">Aphanizomenon flos-aquae FACHB-1249</name>
    <dbReference type="NCBI Taxonomy" id="2692889"/>
    <lineage>
        <taxon>Bacteria</taxon>
        <taxon>Bacillati</taxon>
        <taxon>Cyanobacteriota</taxon>
        <taxon>Cyanophyceae</taxon>
        <taxon>Nostocales</taxon>
        <taxon>Aphanizomenonaceae</taxon>
        <taxon>Aphanizomenon</taxon>
    </lineage>
</organism>
<proteinExistence type="predicted"/>
<evidence type="ECO:0000313" key="7">
    <source>
        <dbReference type="Proteomes" id="UP000660270"/>
    </source>
</evidence>
<keyword evidence="2" id="KW-0812">Transmembrane</keyword>
<sequence>MKNKLQNSNKIIFNWLFFCIDLVIFFPPANAQIISQPITPQDPTVLPTPQPLPETQPLPPLEDLLHAPGQIPLQPSLEQIPGTITVTQFDVIGSTVFSQTELAKTLEPFTKHPISFTELLKAQEAISQLYIKSGYITSGAFIPPQELKNGVVKIEVIEGEVESINITGLQRLKPGYLRSKLALATKAPLNQNRLLESLQMLQIDPLIANLSAELAAGSRAGISTLEINVREAQAFSTQLSIDNQRSPSVGTVRRQLQISHNNLLGFGDRFHVGYINTDSSNSVDDLSYSFPINPYNGTISLNYSLTNSNVIEKPFNALNIQSESRNYQITYRQPLKQTLTEDFSLGLTASRQESQTSLLNIPFPLSIGANEQGETKISALRFFQEYTKRDSQQVFALRSQFSFGIDALNATINSEEPDSQFITWRGQSQYLRLLTPDTTLLLRSDLQLADRPLVPLEQLSIGGQQSVRGYRQDQLLADNGLFASAELRTSILKIPKWHTTVQLSPFVDLGTVWNHPASEAKIPKKTLSSVGLGLRFLVGNNFNAKIDWGIPLVKLNQTGDTLQENGLYFTVEYKPF</sequence>
<dbReference type="RefSeq" id="WP_190589110.1">
    <property type="nucleotide sequence ID" value="NZ_JACJTM010000034.1"/>
</dbReference>
<dbReference type="InterPro" id="IPR005565">
    <property type="entry name" value="Hemolysn_activator_HlyB_C"/>
</dbReference>
<dbReference type="Pfam" id="PF08479">
    <property type="entry name" value="POTRA_2"/>
    <property type="match status" value="1"/>
</dbReference>
<comment type="caution">
    <text evidence="6">The sequence shown here is derived from an EMBL/GenBank/DDBJ whole genome shotgun (WGS) entry which is preliminary data.</text>
</comment>
<keyword evidence="3" id="KW-0998">Cell outer membrane</keyword>
<keyword evidence="7" id="KW-1185">Reference proteome</keyword>
<dbReference type="Proteomes" id="UP000660270">
    <property type="component" value="Unassembled WGS sequence"/>
</dbReference>
<name>A0ABR8IW97_APHFL</name>
<dbReference type="Pfam" id="PF03865">
    <property type="entry name" value="ShlB"/>
    <property type="match status" value="1"/>
</dbReference>
<protein>
    <submittedName>
        <fullName evidence="6">ShlB/FhaC/HecB family hemolysin secretion/activation protein</fullName>
    </submittedName>
</protein>
<feature type="domain" description="Polypeptide-transport-associated ShlB-type" evidence="5">
    <location>
        <begin position="85"/>
        <end position="159"/>
    </location>
</feature>
<evidence type="ECO:0000259" key="4">
    <source>
        <dbReference type="Pfam" id="PF03865"/>
    </source>
</evidence>
<dbReference type="EMBL" id="JACJTM010000034">
    <property type="protein sequence ID" value="MBD2686483.1"/>
    <property type="molecule type" value="Genomic_DNA"/>
</dbReference>
<gene>
    <name evidence="6" type="ORF">H6G43_14940</name>
</gene>
<evidence type="ECO:0000256" key="1">
    <source>
        <dbReference type="ARBA" id="ARBA00022452"/>
    </source>
</evidence>
<accession>A0ABR8IW97</accession>
<evidence type="ECO:0000256" key="2">
    <source>
        <dbReference type="ARBA" id="ARBA00022692"/>
    </source>
</evidence>
<evidence type="ECO:0000313" key="6">
    <source>
        <dbReference type="EMBL" id="MBD2686483.1"/>
    </source>
</evidence>
<reference evidence="6 7" key="1">
    <citation type="journal article" date="2020" name="ISME J.">
        <title>Comparative genomics reveals insights into cyanobacterial evolution and habitat adaptation.</title>
        <authorList>
            <person name="Chen M.Y."/>
            <person name="Teng W.K."/>
            <person name="Zhao L."/>
            <person name="Hu C.X."/>
            <person name="Zhou Y.K."/>
            <person name="Han B.P."/>
            <person name="Song L.R."/>
            <person name="Shu W.S."/>
        </authorList>
    </citation>
    <scope>NUCLEOTIDE SEQUENCE [LARGE SCALE GENOMIC DNA]</scope>
    <source>
        <strain evidence="6 7">FACHB-1249</strain>
    </source>
</reference>
<feature type="domain" description="Haemolysin activator HlyB C-terminal" evidence="4">
    <location>
        <begin position="221"/>
        <end position="536"/>
    </location>
</feature>
<evidence type="ECO:0000256" key="3">
    <source>
        <dbReference type="ARBA" id="ARBA00023237"/>
    </source>
</evidence>
<dbReference type="PANTHER" id="PTHR34597">
    <property type="entry name" value="SLR1661 PROTEIN"/>
    <property type="match status" value="1"/>
</dbReference>
<dbReference type="Gene3D" id="3.10.20.310">
    <property type="entry name" value="membrane protein fhac"/>
    <property type="match status" value="1"/>
</dbReference>